<organism evidence="2 3">
    <name type="scientific">Acidianus manzaensis</name>
    <dbReference type="NCBI Taxonomy" id="282676"/>
    <lineage>
        <taxon>Archaea</taxon>
        <taxon>Thermoproteota</taxon>
        <taxon>Thermoprotei</taxon>
        <taxon>Sulfolobales</taxon>
        <taxon>Sulfolobaceae</taxon>
        <taxon>Acidianus</taxon>
    </lineage>
</organism>
<keyword evidence="1" id="KW-0812">Transmembrane</keyword>
<dbReference type="GeneID" id="41591909"/>
<sequence length="232" mass="26569">MTLKVRNEALYGVGVLSYIVSIIPFIGINLFKALILIPILAYNLPIMEYLQPKAMVLKLGKKEILLAILAGIPYLFFLNFFAIVPVFLLLLTFFLYYKKNTMMGTVMGTTFVASLSIFWAYSVHAFFVPAIFWTFYIFAGALFVEYKIPYRKLKKNDVIFTWILILIILLILSMKFDYLLLLALIEPSIRFLLPGDKLKSMKELPELGKRGAKRDLLFVALLIVFSLAKLVV</sequence>
<feature type="transmembrane region" description="Helical" evidence="1">
    <location>
        <begin position="15"/>
        <end position="44"/>
    </location>
</feature>
<feature type="transmembrane region" description="Helical" evidence="1">
    <location>
        <begin position="117"/>
        <end position="144"/>
    </location>
</feature>
<evidence type="ECO:0000256" key="1">
    <source>
        <dbReference type="SAM" id="Phobius"/>
    </source>
</evidence>
<dbReference type="AlphaFoldDB" id="A0A1W6K2X6"/>
<keyword evidence="1" id="KW-1133">Transmembrane helix</keyword>
<name>A0A1W6K2X6_9CREN</name>
<evidence type="ECO:0000313" key="2">
    <source>
        <dbReference type="EMBL" id="ARM76893.1"/>
    </source>
</evidence>
<dbReference type="RefSeq" id="WP_148692689.1">
    <property type="nucleotide sequence ID" value="NZ_CP020477.1"/>
</dbReference>
<dbReference type="EMBL" id="CP020477">
    <property type="protein sequence ID" value="ARM76893.1"/>
    <property type="molecule type" value="Genomic_DNA"/>
</dbReference>
<keyword evidence="3" id="KW-1185">Reference proteome</keyword>
<dbReference type="OrthoDB" id="44073at2157"/>
<gene>
    <name evidence="2" type="ORF">B6F84_13265</name>
</gene>
<dbReference type="STRING" id="282676.B6F84_13265"/>
<protein>
    <submittedName>
        <fullName evidence="2">Uncharacterized protein</fullName>
    </submittedName>
</protein>
<reference evidence="2 3" key="1">
    <citation type="submission" date="2017-03" db="EMBL/GenBank/DDBJ databases">
        <title>Sulfur activation and transportation mechanism of thermophilic Archaea Acidianus manzaensis YN-25.</title>
        <authorList>
            <person name="Ma Y."/>
            <person name="Yang Y."/>
            <person name="Xia J."/>
        </authorList>
    </citation>
    <scope>NUCLEOTIDE SEQUENCE [LARGE SCALE GENOMIC DNA]</scope>
    <source>
        <strain evidence="2 3">YN-25</strain>
    </source>
</reference>
<accession>A0A1W6K2X6</accession>
<feature type="transmembrane region" description="Helical" evidence="1">
    <location>
        <begin position="64"/>
        <end position="97"/>
    </location>
</feature>
<evidence type="ECO:0000313" key="3">
    <source>
        <dbReference type="Proteomes" id="UP000193404"/>
    </source>
</evidence>
<proteinExistence type="predicted"/>
<dbReference type="Proteomes" id="UP000193404">
    <property type="component" value="Chromosome"/>
</dbReference>
<feature type="transmembrane region" description="Helical" evidence="1">
    <location>
        <begin position="156"/>
        <end position="172"/>
    </location>
</feature>
<keyword evidence="1" id="KW-0472">Membrane</keyword>
<dbReference type="KEGG" id="aman:B6F84_13265"/>